<dbReference type="PROSITE" id="PS00194">
    <property type="entry name" value="THIOREDOXIN_1"/>
    <property type="match status" value="1"/>
</dbReference>
<dbReference type="RefSeq" id="WP_252161711.1">
    <property type="nucleotide sequence ID" value="NZ_CP098811.1"/>
</dbReference>
<dbReference type="CDD" id="cd03010">
    <property type="entry name" value="TlpA_like_DsbE"/>
    <property type="match status" value="1"/>
</dbReference>
<dbReference type="InterPro" id="IPR036249">
    <property type="entry name" value="Thioredoxin-like_sf"/>
</dbReference>
<name>A0A9Q8YJQ1_ENSAD</name>
<keyword evidence="7" id="KW-0614">Plasmid</keyword>
<dbReference type="Proteomes" id="UP001055460">
    <property type="component" value="Plasmid pD"/>
</dbReference>
<protein>
    <submittedName>
        <fullName evidence="7">DsbE family thiol:disulfide interchange protein</fullName>
    </submittedName>
</protein>
<dbReference type="EMBL" id="CP098811">
    <property type="protein sequence ID" value="USJ28664.1"/>
    <property type="molecule type" value="Genomic_DNA"/>
</dbReference>
<keyword evidence="5" id="KW-0676">Redox-active center</keyword>
<geneLocation type="plasmid" evidence="7 8">
    <name>pD</name>
</geneLocation>
<gene>
    <name evidence="7" type="ORF">NE863_36015</name>
</gene>
<dbReference type="GO" id="GO:0015036">
    <property type="term" value="F:disulfide oxidoreductase activity"/>
    <property type="evidence" value="ECO:0007669"/>
    <property type="project" value="InterPro"/>
</dbReference>
<dbReference type="Gene3D" id="3.40.30.10">
    <property type="entry name" value="Glutaredoxin"/>
    <property type="match status" value="1"/>
</dbReference>
<comment type="subcellular location">
    <subcellularLocation>
        <location evidence="1">Cell envelope</location>
    </subcellularLocation>
</comment>
<comment type="similarity">
    <text evidence="2">Belongs to the thioredoxin family. DsbE subfamily.</text>
</comment>
<evidence type="ECO:0000313" key="7">
    <source>
        <dbReference type="EMBL" id="USJ28664.1"/>
    </source>
</evidence>
<dbReference type="InterPro" id="IPR013740">
    <property type="entry name" value="Redoxin"/>
</dbReference>
<proteinExistence type="inferred from homology"/>
<evidence type="ECO:0000256" key="5">
    <source>
        <dbReference type="ARBA" id="ARBA00023284"/>
    </source>
</evidence>
<dbReference type="NCBIfam" id="TIGR00385">
    <property type="entry name" value="dsbE"/>
    <property type="match status" value="1"/>
</dbReference>
<dbReference type="PANTHER" id="PTHR42852:SF6">
    <property type="entry name" value="THIOL:DISULFIDE INTERCHANGE PROTEIN DSBE"/>
    <property type="match status" value="1"/>
</dbReference>
<evidence type="ECO:0000256" key="3">
    <source>
        <dbReference type="ARBA" id="ARBA00022748"/>
    </source>
</evidence>
<evidence type="ECO:0000256" key="1">
    <source>
        <dbReference type="ARBA" id="ARBA00004196"/>
    </source>
</evidence>
<evidence type="ECO:0000256" key="2">
    <source>
        <dbReference type="ARBA" id="ARBA00007758"/>
    </source>
</evidence>
<dbReference type="PANTHER" id="PTHR42852">
    <property type="entry name" value="THIOL:DISULFIDE INTERCHANGE PROTEIN DSBE"/>
    <property type="match status" value="1"/>
</dbReference>
<dbReference type="InterPro" id="IPR004799">
    <property type="entry name" value="Periplasmic_diS_OxRdtase_DsbE"/>
</dbReference>
<organism evidence="7 8">
    <name type="scientific">Ensifer adhaerens</name>
    <name type="common">Sinorhizobium morelense</name>
    <dbReference type="NCBI Taxonomy" id="106592"/>
    <lineage>
        <taxon>Bacteria</taxon>
        <taxon>Pseudomonadati</taxon>
        <taxon>Pseudomonadota</taxon>
        <taxon>Alphaproteobacteria</taxon>
        <taxon>Hyphomicrobiales</taxon>
        <taxon>Rhizobiaceae</taxon>
        <taxon>Sinorhizobium/Ensifer group</taxon>
        <taxon>Ensifer</taxon>
    </lineage>
</organism>
<feature type="domain" description="Thioredoxin" evidence="6">
    <location>
        <begin position="39"/>
        <end position="177"/>
    </location>
</feature>
<dbReference type="InterPro" id="IPR017937">
    <property type="entry name" value="Thioredoxin_CS"/>
</dbReference>
<sequence length="188" mass="20503">MPSALRRRLLLALPAVCFAGLAAVFAWGISRDPSELPSALIGKAVPTFYLPPVEGRSLGLASKDLYGDVSLVNVFASWCVACRAEHPLFMRLARDKTVPIHGLNYKDRPQDAAQWLNTLGDPYTRTGTDRDGRVAIDWGVYGVPETFVVGADGRIAHKHVGPVTEEALRETILPLVERLRRQAKGGTS</sequence>
<reference evidence="7" key="1">
    <citation type="submission" date="2022-06" db="EMBL/GenBank/DDBJ databases">
        <title>Physiological and biochemical characterization and genomic elucidation of a strain of the genus Ensifer adhaerens M8 that combines arsenic oxidation and chromium reduction.</title>
        <authorList>
            <person name="Li X."/>
            <person name="Yu c."/>
        </authorList>
    </citation>
    <scope>NUCLEOTIDE SEQUENCE</scope>
    <source>
        <strain evidence="7">M8</strain>
        <plasmid evidence="7">pD</plasmid>
    </source>
</reference>
<dbReference type="SUPFAM" id="SSF52833">
    <property type="entry name" value="Thioredoxin-like"/>
    <property type="match status" value="1"/>
</dbReference>
<keyword evidence="4" id="KW-1015">Disulfide bond</keyword>
<dbReference type="GO" id="GO:0017004">
    <property type="term" value="P:cytochrome complex assembly"/>
    <property type="evidence" value="ECO:0007669"/>
    <property type="project" value="UniProtKB-KW"/>
</dbReference>
<keyword evidence="3" id="KW-0201">Cytochrome c-type biogenesis</keyword>
<evidence type="ECO:0000259" key="6">
    <source>
        <dbReference type="PROSITE" id="PS51352"/>
    </source>
</evidence>
<dbReference type="InterPro" id="IPR013766">
    <property type="entry name" value="Thioredoxin_domain"/>
</dbReference>
<accession>A0A9Q8YJQ1</accession>
<evidence type="ECO:0000256" key="4">
    <source>
        <dbReference type="ARBA" id="ARBA00023157"/>
    </source>
</evidence>
<dbReference type="GO" id="GO:0030288">
    <property type="term" value="C:outer membrane-bounded periplasmic space"/>
    <property type="evidence" value="ECO:0007669"/>
    <property type="project" value="InterPro"/>
</dbReference>
<evidence type="ECO:0000313" key="8">
    <source>
        <dbReference type="Proteomes" id="UP001055460"/>
    </source>
</evidence>
<dbReference type="PROSITE" id="PS51352">
    <property type="entry name" value="THIOREDOXIN_2"/>
    <property type="match status" value="1"/>
</dbReference>
<dbReference type="AlphaFoldDB" id="A0A9Q8YJQ1"/>
<dbReference type="Pfam" id="PF08534">
    <property type="entry name" value="Redoxin"/>
    <property type="match status" value="1"/>
</dbReference>
<dbReference type="InterPro" id="IPR050553">
    <property type="entry name" value="Thioredoxin_ResA/DsbE_sf"/>
</dbReference>